<reference evidence="7 8" key="1">
    <citation type="submission" date="2016-10" db="EMBL/GenBank/DDBJ databases">
        <authorList>
            <person name="de Groot N.N."/>
        </authorList>
    </citation>
    <scope>NUCLEOTIDE SEQUENCE [LARGE SCALE GENOMIC DNA]</scope>
    <source>
        <strain evidence="7 8">NP_1H</strain>
    </source>
</reference>
<dbReference type="GO" id="GO:0004386">
    <property type="term" value="F:helicase activity"/>
    <property type="evidence" value="ECO:0007669"/>
    <property type="project" value="UniProtKB-KW"/>
</dbReference>
<dbReference type="InterPro" id="IPR038726">
    <property type="entry name" value="PDDEXK_AddAB-type"/>
</dbReference>
<dbReference type="STRING" id="335973.SAMN04488693_10516"/>
<evidence type="ECO:0000256" key="5">
    <source>
        <dbReference type="ARBA" id="ARBA00023204"/>
    </source>
</evidence>
<evidence type="ECO:0000313" key="8">
    <source>
        <dbReference type="Proteomes" id="UP000199258"/>
    </source>
</evidence>
<keyword evidence="8" id="KW-1185">Reference proteome</keyword>
<accession>A0A1G8H0E5</accession>
<evidence type="ECO:0000313" key="7">
    <source>
        <dbReference type="EMBL" id="SDH99960.1"/>
    </source>
</evidence>
<organism evidence="7 8">
    <name type="scientific">Arthrobacter subterraneus</name>
    <dbReference type="NCBI Taxonomy" id="335973"/>
    <lineage>
        <taxon>Bacteria</taxon>
        <taxon>Bacillati</taxon>
        <taxon>Actinomycetota</taxon>
        <taxon>Actinomycetes</taxon>
        <taxon>Micrococcales</taxon>
        <taxon>Micrococcaceae</taxon>
        <taxon>Arthrobacter</taxon>
    </lineage>
</organism>
<keyword evidence="2" id="KW-0227">DNA damage</keyword>
<keyword evidence="1" id="KW-0540">Nuclease</keyword>
<keyword evidence="4" id="KW-0269">Exonuclease</keyword>
<protein>
    <submittedName>
        <fullName evidence="7">PD-(D/E)XK nuclease superfamily protein</fullName>
    </submittedName>
</protein>
<keyword evidence="3" id="KW-0067">ATP-binding</keyword>
<keyword evidence="4" id="KW-0378">Hydrolase</keyword>
<keyword evidence="3" id="KW-0547">Nucleotide-binding</keyword>
<dbReference type="InterPro" id="IPR027417">
    <property type="entry name" value="P-loop_NTPase"/>
</dbReference>
<evidence type="ECO:0000256" key="1">
    <source>
        <dbReference type="ARBA" id="ARBA00022722"/>
    </source>
</evidence>
<evidence type="ECO:0000256" key="3">
    <source>
        <dbReference type="ARBA" id="ARBA00022806"/>
    </source>
</evidence>
<proteinExistence type="predicted"/>
<dbReference type="Pfam" id="PF12705">
    <property type="entry name" value="PDDEXK_1"/>
    <property type="match status" value="1"/>
</dbReference>
<keyword evidence="5" id="KW-0234">DNA repair</keyword>
<name>A0A1G8H0E5_9MICC</name>
<dbReference type="EMBL" id="FNDT01000005">
    <property type="protein sequence ID" value="SDH99960.1"/>
    <property type="molecule type" value="Genomic_DNA"/>
</dbReference>
<dbReference type="GO" id="GO:0004527">
    <property type="term" value="F:exonuclease activity"/>
    <property type="evidence" value="ECO:0007669"/>
    <property type="project" value="UniProtKB-KW"/>
</dbReference>
<evidence type="ECO:0000259" key="6">
    <source>
        <dbReference type="Pfam" id="PF12705"/>
    </source>
</evidence>
<sequence>MTIQTTGSVSEALGLLETRIAEAKAADPLAPITIIVPSHAAGLDVTRYLGRTLNSGAGSVGVRAFTLKDLATELVAADPSLIERSPLTPSIRQAAISRALSEAPGDFEQVADQPATARAITRTAPLLDSIATHHDADMPGLVREVLRIHRTAMAGLEDRWFTDHYMFECAGRRLRDPGTARRLGTLIGFMLGAQLQPAVAAFRRQVEEAGLHHIQATGTFNENTSLLSASDADDEVRTVVRLVIERLRAGVPGHRIGVFHSTAHPYRALLTQRLDQAGITFVGPAAQRLADAPLARGLLQLLTLDPDEPDVRTILNVLAEGTLVWHGHDLPSSTVCERLHTNPPSEEDDDDEPDERLAAKLEQLALFRTFVDALGAGVRRVSEAASWRTARLALGALLSDFMGPRSTNELPAKAAARAALLDIIHSLGNLDGIGPAPRPAFIRSTLEDNITAKGGWTGKSGTGVVIGGYADAVARDLDAVFLIGAAEGLAPARIRENPLLPDSVSEAIGGDLLTVDQRARVAKDQFLSALAAGRLRVILTPRGDLRGSGDKLPSRWLPPEPTSMKSFAYGIEHGSPTIASAGSSAVAATGQEWRLRHLLTPGHGIRALGEDDVLHRAVTATRDRRTGVFSRYTGNLSAYAGEIIEESKALSPTRLEDWVHSPFSFYLKHVLKVSIFEDVELEVQINAMQRGNLVHKVMEDYVREITVQQRGRSLDRLMELAEAAFAEFANPAWLPHVWEQNQARLRQDFRRLFEKDGETALDGWDYRDAEAPFGMDEVTLPVELELEDGTVFRFRGKVDRIDLHRDGRIRVVDYKTGKLDKYKDLRKHPTAYGTKFQLPVYGLFARSLAEHTSADVKASYWFTSRAGNFEEIGYSVTEEVVDQLRKDAGLIISAIRDGVFPSKPEPEQHITRDRTAVTFTSLAGQLGMDQHWVELQNAPELVRYAQLLKGEK</sequence>
<gene>
    <name evidence="7" type="ORF">SAMN04488693_10516</name>
</gene>
<feature type="domain" description="PD-(D/E)XK endonuclease-like" evidence="6">
    <location>
        <begin position="650"/>
        <end position="906"/>
    </location>
</feature>
<dbReference type="InterPro" id="IPR011335">
    <property type="entry name" value="Restrct_endonuc-II-like"/>
</dbReference>
<evidence type="ECO:0000256" key="2">
    <source>
        <dbReference type="ARBA" id="ARBA00022763"/>
    </source>
</evidence>
<dbReference type="SUPFAM" id="SSF52540">
    <property type="entry name" value="P-loop containing nucleoside triphosphate hydrolases"/>
    <property type="match status" value="1"/>
</dbReference>
<dbReference type="InterPro" id="IPR011604">
    <property type="entry name" value="PDDEXK-like_dom_sf"/>
</dbReference>
<dbReference type="AlphaFoldDB" id="A0A1G8H0E5"/>
<dbReference type="RefSeq" id="WP_090585563.1">
    <property type="nucleotide sequence ID" value="NZ_FNDT01000005.1"/>
</dbReference>
<dbReference type="Proteomes" id="UP000199258">
    <property type="component" value="Unassembled WGS sequence"/>
</dbReference>
<dbReference type="Gene3D" id="3.90.320.10">
    <property type="match status" value="1"/>
</dbReference>
<keyword evidence="3" id="KW-0347">Helicase</keyword>
<dbReference type="SUPFAM" id="SSF52980">
    <property type="entry name" value="Restriction endonuclease-like"/>
    <property type="match status" value="1"/>
</dbReference>
<evidence type="ECO:0000256" key="4">
    <source>
        <dbReference type="ARBA" id="ARBA00022839"/>
    </source>
</evidence>
<dbReference type="GO" id="GO:0006281">
    <property type="term" value="P:DNA repair"/>
    <property type="evidence" value="ECO:0007669"/>
    <property type="project" value="UniProtKB-KW"/>
</dbReference>
<dbReference type="OrthoDB" id="442932at2"/>